<protein>
    <submittedName>
        <fullName evidence="3">Uncharacterized protein</fullName>
    </submittedName>
</protein>
<organism evidence="4">
    <name type="scientific">Chlorella variabilis</name>
    <name type="common">Green alga</name>
    <dbReference type="NCBI Taxonomy" id="554065"/>
    <lineage>
        <taxon>Eukaryota</taxon>
        <taxon>Viridiplantae</taxon>
        <taxon>Chlorophyta</taxon>
        <taxon>core chlorophytes</taxon>
        <taxon>Trebouxiophyceae</taxon>
        <taxon>Chlorellales</taxon>
        <taxon>Chlorellaceae</taxon>
        <taxon>Chlorella clade</taxon>
        <taxon>Chlorella</taxon>
    </lineage>
</organism>
<feature type="repeat" description="WD" evidence="1">
    <location>
        <begin position="302"/>
        <end position="343"/>
    </location>
</feature>
<keyword evidence="4" id="KW-1185">Reference proteome</keyword>
<sequence length="581" mass="59146">MGPLDKWLHRPPLEPVQPTSSSGDQRGDQQTAEPPASSAEQQKAPAGTLRAFLVKLDAGTASRESDGIEEAPARARRRAHGARSVLDWRLTGSMHSSAAALLHHRHAAAFRQLAILESHAWQRPVLGGTPLSPEEAGSIQAAAFDSQGELLVAGSEEGLLTVHSTAQLLAAAAAGGTLAAPVPPGQQAVGTADPLLVLDTHLPKLQAVGWNPADENVVGVVSSATRQLHLYDLQHTQGLAKQVLAVPQQAASAVGLTDLAFFGGGGGSSGGGGGYVVLASGMGGQVFLWDTRAKAAPSATLQAAQCGAMYAVQLVPDQQVVLAGTQSGEVKLWDLRGGSTSTLRFGGSVHHHPLLAAFNIRHALTGVPGLASQTAIPASGIHSMQLDPSDPRRLAFHLGCGWSGVLSLHGATAGSGGSSSGSGGSITHLHAPAHAHPDQPLGSQEGGAAAATASVAQMLLWASTAAPGLHRHACWLPDGRRYCVPSRRGDTLLLLDFAASPAAGCYALRDEEEEGGEYVGGSSSSSSSSSGGRAGAERRVHVPPAAQMPLSQAAVCAAAHPCIDLLVAGSMNSCLSVAGLS</sequence>
<dbReference type="SUPFAM" id="SSF50978">
    <property type="entry name" value="WD40 repeat-like"/>
    <property type="match status" value="1"/>
</dbReference>
<evidence type="ECO:0000313" key="3">
    <source>
        <dbReference type="EMBL" id="EFN59393.1"/>
    </source>
</evidence>
<feature type="region of interest" description="Disordered" evidence="2">
    <location>
        <begin position="516"/>
        <end position="539"/>
    </location>
</feature>
<feature type="region of interest" description="Disordered" evidence="2">
    <location>
        <begin position="1"/>
        <end position="48"/>
    </location>
</feature>
<dbReference type="OMA" id="HGEERCT"/>
<evidence type="ECO:0000313" key="4">
    <source>
        <dbReference type="Proteomes" id="UP000008141"/>
    </source>
</evidence>
<feature type="compositionally biased region" description="Basic and acidic residues" evidence="2">
    <location>
        <begin position="1"/>
        <end position="12"/>
    </location>
</feature>
<dbReference type="PROSITE" id="PS50082">
    <property type="entry name" value="WD_REPEATS_2"/>
    <property type="match status" value="1"/>
</dbReference>
<gene>
    <name evidence="3" type="ORF">CHLNCDRAFT_137881</name>
</gene>
<reference evidence="3 4" key="1">
    <citation type="journal article" date="2010" name="Plant Cell">
        <title>The Chlorella variabilis NC64A genome reveals adaptation to photosymbiosis, coevolution with viruses, and cryptic sex.</title>
        <authorList>
            <person name="Blanc G."/>
            <person name="Duncan G."/>
            <person name="Agarkova I."/>
            <person name="Borodovsky M."/>
            <person name="Gurnon J."/>
            <person name="Kuo A."/>
            <person name="Lindquist E."/>
            <person name="Lucas S."/>
            <person name="Pangilinan J."/>
            <person name="Polle J."/>
            <person name="Salamov A."/>
            <person name="Terry A."/>
            <person name="Yamada T."/>
            <person name="Dunigan D.D."/>
            <person name="Grigoriev I.V."/>
            <person name="Claverie J.M."/>
            <person name="Van Etten J.L."/>
        </authorList>
    </citation>
    <scope>NUCLEOTIDE SEQUENCE [LARGE SCALE GENOMIC DNA]</scope>
    <source>
        <strain evidence="3 4">NC64A</strain>
    </source>
</reference>
<proteinExistence type="predicted"/>
<dbReference type="AlphaFoldDB" id="E1Z4R0"/>
<dbReference type="FunCoup" id="E1Z4R0">
    <property type="interactions" value="7"/>
</dbReference>
<dbReference type="InterPro" id="IPR036322">
    <property type="entry name" value="WD40_repeat_dom_sf"/>
</dbReference>
<dbReference type="SMART" id="SM00320">
    <property type="entry name" value="WD40"/>
    <property type="match status" value="4"/>
</dbReference>
<dbReference type="InParanoid" id="E1Z4R0"/>
<dbReference type="RefSeq" id="XP_005851495.1">
    <property type="nucleotide sequence ID" value="XM_005851433.1"/>
</dbReference>
<dbReference type="InterPro" id="IPR001680">
    <property type="entry name" value="WD40_rpt"/>
</dbReference>
<evidence type="ECO:0000256" key="2">
    <source>
        <dbReference type="SAM" id="MobiDB-lite"/>
    </source>
</evidence>
<dbReference type="InterPro" id="IPR015943">
    <property type="entry name" value="WD40/YVTN_repeat-like_dom_sf"/>
</dbReference>
<keyword evidence="1" id="KW-0853">WD repeat</keyword>
<feature type="region of interest" description="Disordered" evidence="2">
    <location>
        <begin position="413"/>
        <end position="448"/>
    </location>
</feature>
<evidence type="ECO:0000256" key="1">
    <source>
        <dbReference type="PROSITE-ProRule" id="PRU00221"/>
    </source>
</evidence>
<accession>E1Z4R0</accession>
<feature type="region of interest" description="Disordered" evidence="2">
    <location>
        <begin position="61"/>
        <end position="81"/>
    </location>
</feature>
<feature type="compositionally biased region" description="Polar residues" evidence="2">
    <location>
        <begin position="17"/>
        <end position="32"/>
    </location>
</feature>
<dbReference type="EMBL" id="GL433836">
    <property type="protein sequence ID" value="EFN59393.1"/>
    <property type="molecule type" value="Genomic_DNA"/>
</dbReference>
<feature type="compositionally biased region" description="Low complexity" evidence="2">
    <location>
        <begin position="520"/>
        <end position="531"/>
    </location>
</feature>
<dbReference type="KEGG" id="cvr:CHLNCDRAFT_137881"/>
<dbReference type="STRING" id="554065.E1Z4R0"/>
<feature type="compositionally biased region" description="Gly residues" evidence="2">
    <location>
        <begin position="413"/>
        <end position="424"/>
    </location>
</feature>
<dbReference type="Proteomes" id="UP000008141">
    <property type="component" value="Unassembled WGS sequence"/>
</dbReference>
<dbReference type="GeneID" id="17358615"/>
<name>E1Z4R0_CHLVA</name>
<dbReference type="eggNOG" id="ENOG502QTIU">
    <property type="taxonomic scope" value="Eukaryota"/>
</dbReference>
<dbReference type="Gene3D" id="2.130.10.10">
    <property type="entry name" value="YVTN repeat-like/Quinoprotein amine dehydrogenase"/>
    <property type="match status" value="1"/>
</dbReference>
<dbReference type="OrthoDB" id="512800at2759"/>